<comment type="similarity">
    <text evidence="2">Belongs to the class I fructose-bisphosphate aldolase family.</text>
</comment>
<dbReference type="SUPFAM" id="SSF51569">
    <property type="entry name" value="Aldolase"/>
    <property type="match status" value="1"/>
</dbReference>
<evidence type="ECO:0000256" key="6">
    <source>
        <dbReference type="SAM" id="MobiDB-lite"/>
    </source>
</evidence>
<dbReference type="RefSeq" id="XP_009040906.1">
    <property type="nucleotide sequence ID" value="XM_009042658.1"/>
</dbReference>
<dbReference type="PANTHER" id="PTHR11627">
    <property type="entry name" value="FRUCTOSE-BISPHOSPHATE ALDOLASE"/>
    <property type="match status" value="1"/>
</dbReference>
<comment type="pathway">
    <text evidence="1">Carbohydrate degradation; glycolysis; D-glyceraldehyde 3-phosphate and glycerone phosphate from D-glucose: step 4/4.</text>
</comment>
<dbReference type="GeneID" id="20222799"/>
<feature type="region of interest" description="Disordered" evidence="6">
    <location>
        <begin position="365"/>
        <end position="387"/>
    </location>
</feature>
<name>F0YKI3_AURAN</name>
<organism evidence="8">
    <name type="scientific">Aureococcus anophagefferens</name>
    <name type="common">Harmful bloom alga</name>
    <dbReference type="NCBI Taxonomy" id="44056"/>
    <lineage>
        <taxon>Eukaryota</taxon>
        <taxon>Sar</taxon>
        <taxon>Stramenopiles</taxon>
        <taxon>Ochrophyta</taxon>
        <taxon>Pelagophyceae</taxon>
        <taxon>Pelagomonadales</taxon>
        <taxon>Pelagomonadaceae</taxon>
        <taxon>Aureococcus</taxon>
    </lineage>
</organism>
<feature type="region of interest" description="Disordered" evidence="6">
    <location>
        <begin position="1"/>
        <end position="22"/>
    </location>
</feature>
<evidence type="ECO:0000313" key="8">
    <source>
        <dbReference type="Proteomes" id="UP000002729"/>
    </source>
</evidence>
<dbReference type="OrthoDB" id="36455at2759"/>
<accession>F0YKI3</accession>
<dbReference type="EMBL" id="GL833152">
    <property type="protein sequence ID" value="EGB04348.1"/>
    <property type="molecule type" value="Genomic_DNA"/>
</dbReference>
<dbReference type="Gene3D" id="3.20.20.70">
    <property type="entry name" value="Aldolase class I"/>
    <property type="match status" value="1"/>
</dbReference>
<dbReference type="GO" id="GO:0006096">
    <property type="term" value="P:glycolytic process"/>
    <property type="evidence" value="ECO:0007669"/>
    <property type="project" value="UniProtKB-UniPathway"/>
</dbReference>
<dbReference type="Proteomes" id="UP000002729">
    <property type="component" value="Unassembled WGS sequence"/>
</dbReference>
<evidence type="ECO:0000256" key="4">
    <source>
        <dbReference type="ARBA" id="ARBA00023152"/>
    </source>
</evidence>
<dbReference type="EC" id="4.1.2.13" evidence="3"/>
<reference evidence="7 8" key="1">
    <citation type="journal article" date="2011" name="Proc. Natl. Acad. Sci. U.S.A.">
        <title>Niche of harmful alga Aureococcus anophagefferens revealed through ecogenomics.</title>
        <authorList>
            <person name="Gobler C.J."/>
            <person name="Berry D.L."/>
            <person name="Dyhrman S.T."/>
            <person name="Wilhelm S.W."/>
            <person name="Salamov A."/>
            <person name="Lobanov A.V."/>
            <person name="Zhang Y."/>
            <person name="Collier J.L."/>
            <person name="Wurch L.L."/>
            <person name="Kustka A.B."/>
            <person name="Dill B.D."/>
            <person name="Shah M."/>
            <person name="VerBerkmoes N.C."/>
            <person name="Kuo A."/>
            <person name="Terry A."/>
            <person name="Pangilinan J."/>
            <person name="Lindquist E.A."/>
            <person name="Lucas S."/>
            <person name="Paulsen I.T."/>
            <person name="Hattenrath-Lehmann T.K."/>
            <person name="Talmage S.C."/>
            <person name="Walker E.A."/>
            <person name="Koch F."/>
            <person name="Burson A.M."/>
            <person name="Marcoval M.A."/>
            <person name="Tang Y.Z."/>
            <person name="Lecleir G.R."/>
            <person name="Coyne K.J."/>
            <person name="Berg G.M."/>
            <person name="Bertrand E.M."/>
            <person name="Saito M.A."/>
            <person name="Gladyshev V.N."/>
            <person name="Grigoriev I.V."/>
        </authorList>
    </citation>
    <scope>NUCLEOTIDE SEQUENCE [LARGE SCALE GENOMIC DNA]</scope>
    <source>
        <strain evidence="8">CCMP 1984</strain>
    </source>
</reference>
<dbReference type="NCBIfam" id="NF033379">
    <property type="entry name" value="FrucBisAld_I"/>
    <property type="match status" value="1"/>
</dbReference>
<evidence type="ECO:0000256" key="5">
    <source>
        <dbReference type="ARBA" id="ARBA00023239"/>
    </source>
</evidence>
<proteinExistence type="inferred from homology"/>
<dbReference type="GO" id="GO:0004332">
    <property type="term" value="F:fructose-bisphosphate aldolase activity"/>
    <property type="evidence" value="ECO:0007669"/>
    <property type="project" value="UniProtKB-EC"/>
</dbReference>
<dbReference type="UniPathway" id="UPA00109">
    <property type="reaction ID" value="UER00183"/>
</dbReference>
<dbReference type="InterPro" id="IPR000741">
    <property type="entry name" value="FBA_I"/>
</dbReference>
<evidence type="ECO:0000256" key="3">
    <source>
        <dbReference type="ARBA" id="ARBA00013068"/>
    </source>
</evidence>
<dbReference type="Pfam" id="PF00274">
    <property type="entry name" value="Glycolytic"/>
    <property type="match status" value="1"/>
</dbReference>
<evidence type="ECO:0000256" key="1">
    <source>
        <dbReference type="ARBA" id="ARBA00004714"/>
    </source>
</evidence>
<gene>
    <name evidence="7" type="primary">FBA2</name>
    <name evidence="7" type="ORF">AURANDRAFT_59514</name>
</gene>
<dbReference type="OMA" id="EVASMVW"/>
<keyword evidence="4" id="KW-0324">Glycolysis</keyword>
<dbReference type="AlphaFoldDB" id="F0YKI3"/>
<evidence type="ECO:0000313" key="7">
    <source>
        <dbReference type="EMBL" id="EGB04348.1"/>
    </source>
</evidence>
<keyword evidence="5" id="KW-0456">Lyase</keyword>
<dbReference type="KEGG" id="aaf:AURANDRAFT_59514"/>
<evidence type="ECO:0000256" key="2">
    <source>
        <dbReference type="ARBA" id="ARBA00010387"/>
    </source>
</evidence>
<dbReference type="InterPro" id="IPR013785">
    <property type="entry name" value="Aldolase_TIM"/>
</dbReference>
<dbReference type="eggNOG" id="KOG1557">
    <property type="taxonomic scope" value="Eukaryota"/>
</dbReference>
<dbReference type="InParanoid" id="F0YKI3"/>
<keyword evidence="8" id="KW-1185">Reference proteome</keyword>
<sequence length="387" mass="41648">MSAPEEQQREELSAPEEQQREELNAFLGPSKYRDELRQTARLLIAPGKGLLACDEPPHVLPGRMKMCWSDPKECTEAWRIKYRELMFTTEGLGAYVSGIILHEETCSQTMARKGCPDKVPQLLESMGIIPGVKLDQGFSDMPGSTCGDWRTAGLDGLRERCAAYRALGLRFAKWRAPLKIDGSEAAVNAEADALACYARVCQDEGLVPIVEPDVVIEGDHGVAAAACATKRALVRTFAAMDARGVDVRGSLLKTNMVRCGPGHACAERCDLVASATVQVFADALPSSLPGVVFLSGGMSEAFATNALAAINRDPNRKLCPYPLTFSYGRALQHCFRVAWEGKSANEAAAQAALLACARRNSEASLGKTPEGRAASTDSLHVAGGNRY</sequence>
<protein>
    <recommendedName>
        <fullName evidence="3">fructose-bisphosphate aldolase</fullName>
        <ecNumber evidence="3">4.1.2.13</ecNumber>
    </recommendedName>
</protein>